<organism evidence="1">
    <name type="scientific">marine sediment metagenome</name>
    <dbReference type="NCBI Taxonomy" id="412755"/>
    <lineage>
        <taxon>unclassified sequences</taxon>
        <taxon>metagenomes</taxon>
        <taxon>ecological metagenomes</taxon>
    </lineage>
</organism>
<name>X1N4H8_9ZZZZ</name>
<gene>
    <name evidence="1" type="ORF">S06H3_51704</name>
</gene>
<sequence>AIRLLLNQLGLTRHNLTVFGDDTNDISMFKMASRAIAVTNAEGQLKRWATDTIGTNEEDSVVKYIIHDLSNQIDEC</sequence>
<dbReference type="Pfam" id="PF08282">
    <property type="entry name" value="Hydrolase_3"/>
    <property type="match status" value="1"/>
</dbReference>
<reference evidence="1" key="1">
    <citation type="journal article" date="2014" name="Front. Microbiol.">
        <title>High frequency of phylogenetically diverse reductive dehalogenase-homologous genes in deep subseafloor sedimentary metagenomes.</title>
        <authorList>
            <person name="Kawai M."/>
            <person name="Futagami T."/>
            <person name="Toyoda A."/>
            <person name="Takaki Y."/>
            <person name="Nishi S."/>
            <person name="Hori S."/>
            <person name="Arai W."/>
            <person name="Tsubouchi T."/>
            <person name="Morono Y."/>
            <person name="Uchiyama I."/>
            <person name="Ito T."/>
            <person name="Fujiyama A."/>
            <person name="Inagaki F."/>
            <person name="Takami H."/>
        </authorList>
    </citation>
    <scope>NUCLEOTIDE SEQUENCE</scope>
    <source>
        <strain evidence="1">Expedition CK06-06</strain>
    </source>
</reference>
<dbReference type="AlphaFoldDB" id="X1N4H8"/>
<dbReference type="EMBL" id="BARV01032830">
    <property type="protein sequence ID" value="GAI38468.1"/>
    <property type="molecule type" value="Genomic_DNA"/>
</dbReference>
<comment type="caution">
    <text evidence="1">The sequence shown here is derived from an EMBL/GenBank/DDBJ whole genome shotgun (WGS) entry which is preliminary data.</text>
</comment>
<dbReference type="PANTHER" id="PTHR10000:SF8">
    <property type="entry name" value="HAD SUPERFAMILY HYDROLASE-LIKE, TYPE 3"/>
    <property type="match status" value="1"/>
</dbReference>
<protein>
    <submittedName>
        <fullName evidence="1">Uncharacterized protein</fullName>
    </submittedName>
</protein>
<dbReference type="PANTHER" id="PTHR10000">
    <property type="entry name" value="PHOSPHOSERINE PHOSPHATASE"/>
    <property type="match status" value="1"/>
</dbReference>
<dbReference type="InterPro" id="IPR036412">
    <property type="entry name" value="HAD-like_sf"/>
</dbReference>
<dbReference type="GO" id="GO:0000287">
    <property type="term" value="F:magnesium ion binding"/>
    <property type="evidence" value="ECO:0007669"/>
    <property type="project" value="TreeGrafter"/>
</dbReference>
<dbReference type="GO" id="GO:0016791">
    <property type="term" value="F:phosphatase activity"/>
    <property type="evidence" value="ECO:0007669"/>
    <property type="project" value="TreeGrafter"/>
</dbReference>
<dbReference type="SUPFAM" id="SSF56784">
    <property type="entry name" value="HAD-like"/>
    <property type="match status" value="1"/>
</dbReference>
<dbReference type="InterPro" id="IPR023214">
    <property type="entry name" value="HAD_sf"/>
</dbReference>
<dbReference type="Gene3D" id="3.40.50.1000">
    <property type="entry name" value="HAD superfamily/HAD-like"/>
    <property type="match status" value="1"/>
</dbReference>
<accession>X1N4H8</accession>
<evidence type="ECO:0000313" key="1">
    <source>
        <dbReference type="EMBL" id="GAI38468.1"/>
    </source>
</evidence>
<dbReference type="GO" id="GO:0005829">
    <property type="term" value="C:cytosol"/>
    <property type="evidence" value="ECO:0007669"/>
    <property type="project" value="TreeGrafter"/>
</dbReference>
<proteinExistence type="predicted"/>
<feature type="non-terminal residue" evidence="1">
    <location>
        <position position="1"/>
    </location>
</feature>